<sequence length="147" mass="16235">MAVSLHRSNMLGMQNIMSRFGPYIGLRPRSQLGANRGLPRHLSYDCCDCDITAGQHICQSCIVSQYGMDAGYYGCTCSLCDFCDDAYAGGYSGGFSGRGGAYGGGCYYDPRMEYVPRQRTVPWYNNLGFNNVFGGRGGIMSRRRAFY</sequence>
<evidence type="ECO:0000313" key="2">
    <source>
        <dbReference type="Proteomes" id="UP000696280"/>
    </source>
</evidence>
<name>A0A9N9L399_9HELO</name>
<dbReference type="EMBL" id="CAJVRL010000081">
    <property type="protein sequence ID" value="CAG8957796.1"/>
    <property type="molecule type" value="Genomic_DNA"/>
</dbReference>
<evidence type="ECO:0000313" key="1">
    <source>
        <dbReference type="EMBL" id="CAG8957796.1"/>
    </source>
</evidence>
<gene>
    <name evidence="1" type="ORF">HYFRA_00000134</name>
</gene>
<dbReference type="Proteomes" id="UP000696280">
    <property type="component" value="Unassembled WGS sequence"/>
</dbReference>
<proteinExistence type="predicted"/>
<comment type="caution">
    <text evidence="1">The sequence shown here is derived from an EMBL/GenBank/DDBJ whole genome shotgun (WGS) entry which is preliminary data.</text>
</comment>
<protein>
    <submittedName>
        <fullName evidence="1">Uncharacterized protein</fullName>
    </submittedName>
</protein>
<reference evidence="1" key="1">
    <citation type="submission" date="2021-07" db="EMBL/GenBank/DDBJ databases">
        <authorList>
            <person name="Durling M."/>
        </authorList>
    </citation>
    <scope>NUCLEOTIDE SEQUENCE</scope>
</reference>
<dbReference type="OrthoDB" id="10333317at2759"/>
<organism evidence="1 2">
    <name type="scientific">Hymenoscyphus fraxineus</name>
    <dbReference type="NCBI Taxonomy" id="746836"/>
    <lineage>
        <taxon>Eukaryota</taxon>
        <taxon>Fungi</taxon>
        <taxon>Dikarya</taxon>
        <taxon>Ascomycota</taxon>
        <taxon>Pezizomycotina</taxon>
        <taxon>Leotiomycetes</taxon>
        <taxon>Helotiales</taxon>
        <taxon>Helotiaceae</taxon>
        <taxon>Hymenoscyphus</taxon>
    </lineage>
</organism>
<keyword evidence="2" id="KW-1185">Reference proteome</keyword>
<dbReference type="AlphaFoldDB" id="A0A9N9L399"/>
<accession>A0A9N9L399</accession>